<dbReference type="PANTHER" id="PTHR34137">
    <property type="entry name" value="EXODEOXYRIBONUCLEASE 7 SMALL SUBUNIT"/>
    <property type="match status" value="1"/>
</dbReference>
<dbReference type="SUPFAM" id="SSF116842">
    <property type="entry name" value="XseB-like"/>
    <property type="match status" value="1"/>
</dbReference>
<reference evidence="7 8" key="1">
    <citation type="submission" date="2020-04" db="EMBL/GenBank/DDBJ databases">
        <title>Zoogloea sp. G-4-1-14 isolated from soil.</title>
        <authorList>
            <person name="Dahal R.H."/>
        </authorList>
    </citation>
    <scope>NUCLEOTIDE SEQUENCE [LARGE SCALE GENOMIC DNA]</scope>
    <source>
        <strain evidence="7 8">G-4-1-14</strain>
    </source>
</reference>
<comment type="subunit">
    <text evidence="6">Heterooligomer composed of large and small subunits.</text>
</comment>
<comment type="catalytic activity">
    <reaction evidence="6">
        <text>Exonucleolytic cleavage in either 5'- to 3'- or 3'- to 5'-direction to yield nucleoside 5'-phosphates.</text>
        <dbReference type="EC" id="3.1.11.6"/>
    </reaction>
</comment>
<keyword evidence="4 6" id="KW-0378">Hydrolase</keyword>
<dbReference type="NCBIfam" id="TIGR01280">
    <property type="entry name" value="xseB"/>
    <property type="match status" value="1"/>
</dbReference>
<evidence type="ECO:0000256" key="1">
    <source>
        <dbReference type="ARBA" id="ARBA00009998"/>
    </source>
</evidence>
<dbReference type="EMBL" id="JABBGA010000009">
    <property type="protein sequence ID" value="NML26583.1"/>
    <property type="molecule type" value="Genomic_DNA"/>
</dbReference>
<comment type="similarity">
    <text evidence="1 6">Belongs to the XseB family.</text>
</comment>
<keyword evidence="2 6" id="KW-0963">Cytoplasm</keyword>
<keyword evidence="3 6" id="KW-0540">Nuclease</keyword>
<dbReference type="InterPro" id="IPR037004">
    <property type="entry name" value="Exonuc_VII_ssu_sf"/>
</dbReference>
<dbReference type="GO" id="GO:0006308">
    <property type="term" value="P:DNA catabolic process"/>
    <property type="evidence" value="ECO:0007669"/>
    <property type="project" value="UniProtKB-UniRule"/>
</dbReference>
<dbReference type="Pfam" id="PF02609">
    <property type="entry name" value="Exonuc_VII_S"/>
    <property type="match status" value="1"/>
</dbReference>
<dbReference type="RefSeq" id="WP_169146127.1">
    <property type="nucleotide sequence ID" value="NZ_JABBGA010000009.1"/>
</dbReference>
<keyword evidence="8" id="KW-1185">Reference proteome</keyword>
<proteinExistence type="inferred from homology"/>
<dbReference type="GO" id="GO:0008855">
    <property type="term" value="F:exodeoxyribonuclease VII activity"/>
    <property type="evidence" value="ECO:0007669"/>
    <property type="project" value="UniProtKB-UniRule"/>
</dbReference>
<comment type="subcellular location">
    <subcellularLocation>
        <location evidence="6">Cytoplasm</location>
    </subcellularLocation>
</comment>
<evidence type="ECO:0000256" key="4">
    <source>
        <dbReference type="ARBA" id="ARBA00022801"/>
    </source>
</evidence>
<dbReference type="EC" id="3.1.11.6" evidence="6"/>
<dbReference type="Proteomes" id="UP000580043">
    <property type="component" value="Unassembled WGS sequence"/>
</dbReference>
<gene>
    <name evidence="6 7" type="primary">xseB</name>
    <name evidence="7" type="ORF">HHL15_12580</name>
</gene>
<comment type="caution">
    <text evidence="7">The sequence shown here is derived from an EMBL/GenBank/DDBJ whole genome shotgun (WGS) entry which is preliminary data.</text>
</comment>
<evidence type="ECO:0000256" key="3">
    <source>
        <dbReference type="ARBA" id="ARBA00022722"/>
    </source>
</evidence>
<dbReference type="GO" id="GO:0009318">
    <property type="term" value="C:exodeoxyribonuclease VII complex"/>
    <property type="evidence" value="ECO:0007669"/>
    <property type="project" value="UniProtKB-UniRule"/>
</dbReference>
<dbReference type="GO" id="GO:0005829">
    <property type="term" value="C:cytosol"/>
    <property type="evidence" value="ECO:0007669"/>
    <property type="project" value="TreeGrafter"/>
</dbReference>
<dbReference type="PIRSF" id="PIRSF006488">
    <property type="entry name" value="Exonuc_VII_S"/>
    <property type="match status" value="1"/>
</dbReference>
<dbReference type="NCBIfam" id="NF002140">
    <property type="entry name" value="PRK00977.1-4"/>
    <property type="match status" value="1"/>
</dbReference>
<accession>A0A848G849</accession>
<evidence type="ECO:0000256" key="2">
    <source>
        <dbReference type="ARBA" id="ARBA00022490"/>
    </source>
</evidence>
<dbReference type="InterPro" id="IPR003761">
    <property type="entry name" value="Exonuc_VII_S"/>
</dbReference>
<evidence type="ECO:0000313" key="8">
    <source>
        <dbReference type="Proteomes" id="UP000580043"/>
    </source>
</evidence>
<dbReference type="Gene3D" id="1.10.287.1040">
    <property type="entry name" value="Exonuclease VII, small subunit"/>
    <property type="match status" value="1"/>
</dbReference>
<sequence length="72" mass="7916">MVKNSKSPSFETAVSELESIVQEMENGQLPLDQALASYQRGTQLLRQCQDLLSNAEQSIRVIEAATPEAPQP</sequence>
<evidence type="ECO:0000256" key="6">
    <source>
        <dbReference type="HAMAP-Rule" id="MF_00337"/>
    </source>
</evidence>
<dbReference type="AlphaFoldDB" id="A0A848G849"/>
<evidence type="ECO:0000256" key="5">
    <source>
        <dbReference type="ARBA" id="ARBA00022839"/>
    </source>
</evidence>
<comment type="function">
    <text evidence="6">Bidirectionally degrades single-stranded DNA into large acid-insoluble oligonucleotides, which are then degraded further into small acid-soluble oligonucleotides.</text>
</comment>
<dbReference type="PANTHER" id="PTHR34137:SF1">
    <property type="entry name" value="EXODEOXYRIBONUCLEASE 7 SMALL SUBUNIT"/>
    <property type="match status" value="1"/>
</dbReference>
<protein>
    <recommendedName>
        <fullName evidence="6">Exodeoxyribonuclease 7 small subunit</fullName>
        <ecNumber evidence="6">3.1.11.6</ecNumber>
    </recommendedName>
    <alternativeName>
        <fullName evidence="6">Exodeoxyribonuclease VII small subunit</fullName>
        <shortName evidence="6">Exonuclease VII small subunit</shortName>
    </alternativeName>
</protein>
<dbReference type="HAMAP" id="MF_00337">
    <property type="entry name" value="Exonuc_7_S"/>
    <property type="match status" value="1"/>
</dbReference>
<organism evidence="7 8">
    <name type="scientific">Zoogloea dura</name>
    <dbReference type="NCBI Taxonomy" id="2728840"/>
    <lineage>
        <taxon>Bacteria</taxon>
        <taxon>Pseudomonadati</taxon>
        <taxon>Pseudomonadota</taxon>
        <taxon>Betaproteobacteria</taxon>
        <taxon>Rhodocyclales</taxon>
        <taxon>Zoogloeaceae</taxon>
        <taxon>Zoogloea</taxon>
    </lineage>
</organism>
<name>A0A848G849_9RHOO</name>
<keyword evidence="5 6" id="KW-0269">Exonuclease</keyword>
<evidence type="ECO:0000313" key="7">
    <source>
        <dbReference type="EMBL" id="NML26583.1"/>
    </source>
</evidence>